<dbReference type="InterPro" id="IPR011990">
    <property type="entry name" value="TPR-like_helical_dom_sf"/>
</dbReference>
<dbReference type="GO" id="GO:0005786">
    <property type="term" value="C:signal recognition particle, endoplasmic reticulum targeting"/>
    <property type="evidence" value="ECO:0007669"/>
    <property type="project" value="UniProtKB-UniRule"/>
</dbReference>
<dbReference type="Gene3D" id="1.25.40.10">
    <property type="entry name" value="Tetratricopeptide repeat domain"/>
    <property type="match status" value="1"/>
</dbReference>
<dbReference type="OrthoDB" id="5421607at2759"/>
<dbReference type="PANTHER" id="PTHR14094">
    <property type="entry name" value="SIGNAL RECOGNITION PARTICLE 72"/>
    <property type="match status" value="1"/>
</dbReference>
<dbReference type="Pfam" id="PF17004">
    <property type="entry name" value="SRP_TPR_like"/>
    <property type="match status" value="1"/>
</dbReference>
<comment type="similarity">
    <text evidence="3 9">Belongs to the SRP72 family.</text>
</comment>
<comment type="subcellular location">
    <subcellularLocation>
        <location evidence="2 9">Cytoplasm</location>
    </subcellularLocation>
    <subcellularLocation>
        <location evidence="1">Endoplasmic reticulum</location>
    </subcellularLocation>
</comment>
<sequence length="653" mass="71977">MSCPPQLICREIMPTVMSALLRAASIEDHDEILQAANATLKTDNTDEVAWHTIVVALLKLDRFDDASRAISEGGVKLGTTCALEKAYALYKLGKLHEAITTLNSSGLKNRALSHMAAQIAYRAEQFDEAQAIYNRLLGAAYHEENHDIKINLSAAQAQAKWKRTTMVHETESQIELESFELCYNAACANIAQGSLSSAFRHLNRALNLCEASDELNSEEKEEERRAILSQQAFVLAKLGKVDHARDMHQLTNFQINSDQNLRIIGQNNHLALGNMPQNPFLLELKTGTWLSSRTETQTFNFQSHLLARNSSIISLLAHKTDGVKTRACRAVKHSQSRSLSIKQNDMSLIGAAADTQGLPEKEVLRSLINLLKRRPHDAELVVIIVQLHLQMRNLGAAVYTLDSFLALLENSSSEQGLMLRFMPGLVALAVFLKKIQKRESCAKAELVKAGRYWQNRPGPSAPSLLKETGIELISSSTDDDVMLAGAFFRKIMTEENLASPTTSVGLVAALAAADVPDVESNTPLLPSTNSLVQEIEVDKLLNSGILVLPTCSASKTRLDFHDNKAERAVKKRKRKLPKSFVDGQAPDPERWLPLRDRVSFRPKGRKGRKKAAEFTQGGLVKATETMGLVGGGGVKIEKAAAINASKRKRRSKK</sequence>
<name>A0A9P7SKG5_9HYPO</name>
<comment type="function">
    <text evidence="9">Component of the signal recognition particle (SRP) complex, a ribonucleoprotein complex that mediates the cotranslational targeting of secretory and membrane proteins to the endoplasmic reticulum (ER).</text>
</comment>
<dbReference type="Proteomes" id="UP000784919">
    <property type="component" value="Unassembled WGS sequence"/>
</dbReference>
<evidence type="ECO:0000259" key="10">
    <source>
        <dbReference type="Pfam" id="PF08492"/>
    </source>
</evidence>
<keyword evidence="5 9" id="KW-0963">Cytoplasm</keyword>
<dbReference type="SUPFAM" id="SSF48452">
    <property type="entry name" value="TPR-like"/>
    <property type="match status" value="1"/>
</dbReference>
<feature type="domain" description="Signal recognition particle SRP72 subunit RNA-binding" evidence="10">
    <location>
        <begin position="561"/>
        <end position="602"/>
    </location>
</feature>
<dbReference type="InterPro" id="IPR026270">
    <property type="entry name" value="SRP72"/>
</dbReference>
<dbReference type="PANTHER" id="PTHR14094:SF9">
    <property type="entry name" value="SIGNAL RECOGNITION PARTICLE SUBUNIT SRP72"/>
    <property type="match status" value="1"/>
</dbReference>
<keyword evidence="7 9" id="KW-0733">Signal recognition particle</keyword>
<evidence type="ECO:0000256" key="1">
    <source>
        <dbReference type="ARBA" id="ARBA00004240"/>
    </source>
</evidence>
<proteinExistence type="inferred from homology"/>
<evidence type="ECO:0000313" key="12">
    <source>
        <dbReference type="EMBL" id="KAG5957316.1"/>
    </source>
</evidence>
<evidence type="ECO:0000313" key="13">
    <source>
        <dbReference type="Proteomes" id="UP000742024"/>
    </source>
</evidence>
<dbReference type="EMBL" id="SRPR01000601">
    <property type="protein sequence ID" value="KAG5951770.1"/>
    <property type="molecule type" value="Genomic_DNA"/>
</dbReference>
<evidence type="ECO:0000313" key="14">
    <source>
        <dbReference type="Proteomes" id="UP000784919"/>
    </source>
</evidence>
<evidence type="ECO:0000256" key="2">
    <source>
        <dbReference type="ARBA" id="ARBA00004496"/>
    </source>
</evidence>
<dbReference type="GO" id="GO:0043022">
    <property type="term" value="F:ribosome binding"/>
    <property type="evidence" value="ECO:0007669"/>
    <property type="project" value="TreeGrafter"/>
</dbReference>
<dbReference type="GO" id="GO:0005783">
    <property type="term" value="C:endoplasmic reticulum"/>
    <property type="evidence" value="ECO:0007669"/>
    <property type="project" value="UniProtKB-SubCell"/>
</dbReference>
<dbReference type="Proteomes" id="UP000742024">
    <property type="component" value="Unassembled WGS sequence"/>
</dbReference>
<dbReference type="InterPro" id="IPR013699">
    <property type="entry name" value="Signal_recog_part_SRP72_RNA-bd"/>
</dbReference>
<keyword evidence="6" id="KW-0256">Endoplasmic reticulum</keyword>
<dbReference type="InterPro" id="IPR031545">
    <property type="entry name" value="SRP72_TPR-like"/>
</dbReference>
<protein>
    <recommendedName>
        <fullName evidence="4 9">Signal recognition particle subunit SRP72</fullName>
    </recommendedName>
</protein>
<keyword evidence="8 9" id="KW-0687">Ribonucleoprotein</keyword>
<evidence type="ECO:0000256" key="8">
    <source>
        <dbReference type="ARBA" id="ARBA00023274"/>
    </source>
</evidence>
<dbReference type="AlphaFoldDB" id="A0A9P7SKG5"/>
<evidence type="ECO:0000256" key="4">
    <source>
        <dbReference type="ARBA" id="ARBA00018350"/>
    </source>
</evidence>
<evidence type="ECO:0000256" key="7">
    <source>
        <dbReference type="ARBA" id="ARBA00023135"/>
    </source>
</evidence>
<evidence type="ECO:0000313" key="11">
    <source>
        <dbReference type="EMBL" id="KAG5951770.1"/>
    </source>
</evidence>
<dbReference type="PIRSF" id="PIRSF038922">
    <property type="entry name" value="SRP72"/>
    <property type="match status" value="1"/>
</dbReference>
<evidence type="ECO:0000256" key="5">
    <source>
        <dbReference type="ARBA" id="ARBA00022490"/>
    </source>
</evidence>
<evidence type="ECO:0000256" key="3">
    <source>
        <dbReference type="ARBA" id="ARBA00007676"/>
    </source>
</evidence>
<organism evidence="12 14">
    <name type="scientific">Claviceps arundinis</name>
    <dbReference type="NCBI Taxonomy" id="1623583"/>
    <lineage>
        <taxon>Eukaryota</taxon>
        <taxon>Fungi</taxon>
        <taxon>Dikarya</taxon>
        <taxon>Ascomycota</taxon>
        <taxon>Pezizomycotina</taxon>
        <taxon>Sordariomycetes</taxon>
        <taxon>Hypocreomycetidae</taxon>
        <taxon>Hypocreales</taxon>
        <taxon>Clavicipitaceae</taxon>
        <taxon>Claviceps</taxon>
    </lineage>
</organism>
<gene>
    <name evidence="12" type="ORF">E4U56_006100</name>
    <name evidence="11" type="ORF">E4U57_006724</name>
</gene>
<dbReference type="Pfam" id="PF08492">
    <property type="entry name" value="SRP72"/>
    <property type="match status" value="1"/>
</dbReference>
<dbReference type="GO" id="GO:0008312">
    <property type="term" value="F:7S RNA binding"/>
    <property type="evidence" value="ECO:0007669"/>
    <property type="project" value="InterPro"/>
</dbReference>
<accession>A0A9P7SKG5</accession>
<comment type="caution">
    <text evidence="12">The sequence shown here is derived from an EMBL/GenBank/DDBJ whole genome shotgun (WGS) entry which is preliminary data.</text>
</comment>
<evidence type="ECO:0000256" key="6">
    <source>
        <dbReference type="ARBA" id="ARBA00022824"/>
    </source>
</evidence>
<dbReference type="GO" id="GO:0006614">
    <property type="term" value="P:SRP-dependent cotranslational protein targeting to membrane"/>
    <property type="evidence" value="ECO:0007669"/>
    <property type="project" value="UniProtKB-UniRule"/>
</dbReference>
<reference evidence="12 13" key="1">
    <citation type="journal article" date="2020" name="bioRxiv">
        <title>Whole genome comparisons of ergot fungi reveals the divergence and evolution of species within the genus Claviceps are the result of varying mechanisms driving genome evolution and host range expansion.</title>
        <authorList>
            <person name="Wyka S.A."/>
            <person name="Mondo S.J."/>
            <person name="Liu M."/>
            <person name="Dettman J."/>
            <person name="Nalam V."/>
            <person name="Broders K.D."/>
        </authorList>
    </citation>
    <scope>NUCLEOTIDE SEQUENCE</scope>
    <source>
        <strain evidence="12">CCC 1102</strain>
        <strain evidence="11 13">LM583</strain>
    </source>
</reference>
<dbReference type="EMBL" id="SRPS01000472">
    <property type="protein sequence ID" value="KAG5957316.1"/>
    <property type="molecule type" value="Genomic_DNA"/>
</dbReference>
<evidence type="ECO:0000256" key="9">
    <source>
        <dbReference type="PIRNR" id="PIRNR038922"/>
    </source>
</evidence>
<keyword evidence="13" id="KW-1185">Reference proteome</keyword>